<evidence type="ECO:0000313" key="3">
    <source>
        <dbReference type="Proteomes" id="UP001209878"/>
    </source>
</evidence>
<dbReference type="PANTHER" id="PTHR11360:SF284">
    <property type="entry name" value="EG:103B4.3 PROTEIN-RELATED"/>
    <property type="match status" value="1"/>
</dbReference>
<dbReference type="SUPFAM" id="SSF103473">
    <property type="entry name" value="MFS general substrate transporter"/>
    <property type="match status" value="1"/>
</dbReference>
<accession>A0AAD9NT06</accession>
<gene>
    <name evidence="2" type="ORF">NP493_385g03030</name>
</gene>
<dbReference type="Pfam" id="PF07690">
    <property type="entry name" value="MFS_1"/>
    <property type="match status" value="1"/>
</dbReference>
<keyword evidence="3" id="KW-1185">Reference proteome</keyword>
<dbReference type="Gene3D" id="1.20.1250.20">
    <property type="entry name" value="MFS general substrate transporter like domains"/>
    <property type="match status" value="1"/>
</dbReference>
<feature type="transmembrane region" description="Helical" evidence="1">
    <location>
        <begin position="72"/>
        <end position="93"/>
    </location>
</feature>
<dbReference type="InterPro" id="IPR011701">
    <property type="entry name" value="MFS"/>
</dbReference>
<keyword evidence="1" id="KW-0472">Membrane</keyword>
<feature type="transmembrane region" description="Helical" evidence="1">
    <location>
        <begin position="48"/>
        <end position="66"/>
    </location>
</feature>
<comment type="caution">
    <text evidence="2">The sequence shown here is derived from an EMBL/GenBank/DDBJ whole genome shotgun (WGS) entry which is preliminary data.</text>
</comment>
<sequence length="146" mass="15993">MVPPHAEQLHFASSSAALLVSVMGVFDFVARLGVGWLADRNYFKKKHILHASLAVSGVSLFAVPLLTSYELLAVTLALSAVSGGTFVMMLARITRDHWMLKDLTGRWDASFFACGGAMTAVTLLYFVEPWALVAGRRRLDTKRPLP</sequence>
<dbReference type="PANTHER" id="PTHR11360">
    <property type="entry name" value="MONOCARBOXYLATE TRANSPORTER"/>
    <property type="match status" value="1"/>
</dbReference>
<dbReference type="AlphaFoldDB" id="A0AAD9NT06"/>
<organism evidence="2 3">
    <name type="scientific">Ridgeia piscesae</name>
    <name type="common">Tubeworm</name>
    <dbReference type="NCBI Taxonomy" id="27915"/>
    <lineage>
        <taxon>Eukaryota</taxon>
        <taxon>Metazoa</taxon>
        <taxon>Spiralia</taxon>
        <taxon>Lophotrochozoa</taxon>
        <taxon>Annelida</taxon>
        <taxon>Polychaeta</taxon>
        <taxon>Sedentaria</taxon>
        <taxon>Canalipalpata</taxon>
        <taxon>Sabellida</taxon>
        <taxon>Siboglinidae</taxon>
        <taxon>Ridgeia</taxon>
    </lineage>
</organism>
<evidence type="ECO:0000256" key="1">
    <source>
        <dbReference type="SAM" id="Phobius"/>
    </source>
</evidence>
<dbReference type="InterPro" id="IPR036259">
    <property type="entry name" value="MFS_trans_sf"/>
</dbReference>
<dbReference type="EMBL" id="JAODUO010000384">
    <property type="protein sequence ID" value="KAK2181717.1"/>
    <property type="molecule type" value="Genomic_DNA"/>
</dbReference>
<dbReference type="InterPro" id="IPR050327">
    <property type="entry name" value="Proton-linked_MCT"/>
</dbReference>
<reference evidence="2" key="1">
    <citation type="journal article" date="2023" name="Mol. Biol. Evol.">
        <title>Third-Generation Sequencing Reveals the Adaptive Role of the Epigenome in Three Deep-Sea Polychaetes.</title>
        <authorList>
            <person name="Perez M."/>
            <person name="Aroh O."/>
            <person name="Sun Y."/>
            <person name="Lan Y."/>
            <person name="Juniper S.K."/>
            <person name="Young C.R."/>
            <person name="Angers B."/>
            <person name="Qian P.Y."/>
        </authorList>
    </citation>
    <scope>NUCLEOTIDE SEQUENCE</scope>
    <source>
        <strain evidence="2">R07B-5</strain>
    </source>
</reference>
<keyword evidence="1" id="KW-0812">Transmembrane</keyword>
<keyword evidence="1" id="KW-1133">Transmembrane helix</keyword>
<dbReference type="GO" id="GO:0022857">
    <property type="term" value="F:transmembrane transporter activity"/>
    <property type="evidence" value="ECO:0007669"/>
    <property type="project" value="InterPro"/>
</dbReference>
<dbReference type="Proteomes" id="UP001209878">
    <property type="component" value="Unassembled WGS sequence"/>
</dbReference>
<name>A0AAD9NT06_RIDPI</name>
<evidence type="ECO:0000313" key="2">
    <source>
        <dbReference type="EMBL" id="KAK2181717.1"/>
    </source>
</evidence>
<feature type="transmembrane region" description="Helical" evidence="1">
    <location>
        <begin position="105"/>
        <end position="127"/>
    </location>
</feature>
<protein>
    <submittedName>
        <fullName evidence="2">Uncharacterized protein</fullName>
    </submittedName>
</protein>
<proteinExistence type="predicted"/>
<feature type="transmembrane region" description="Helical" evidence="1">
    <location>
        <begin position="12"/>
        <end position="36"/>
    </location>
</feature>